<sequence>MLTNYLKIAVRNLLRSKSFSAINILGLSVGMTCCMLLLLYIRSEVSYDKHHQHAHELYLMGQESRIGQSKSEVWPSVSAPYAFALKSEFPEIEQVSRLWANMIDGKALLQVREGGKALKSFYETSGYQVDSTFFDLFSYQFTEGSTRTALADRNSIVLSEDVARKLFGTTPALNRLVRISGTMGGGEDFRVTGVFRDESARSHIDARFFLPLYSGWVGNFLRNEKLDFASNNMFMTYLRLRPGADARQLEKKLPAFMDKYARNDLKVLGVSKKMFLVPVPSLHLYDDFTTAVTPTNTTTYLYILASIAVFTLLIACINFMNLSTARSAKRAAEVGIRKVMGAERGALVGQFLGESMVLALLALVIAVLTVLLLLPLFNQLTDKAMQLSELLELRIVAAFVGLAILTGLLAGSYPALYLSLFNPAQVLKAGASSGKVTNMLSATVLRRGLVVFQFVISVGLVLATFVIQEQMRFMRNKSLGFTQDQQIAIPFRSSEARNSYTAYRNEILGNNQVVSAAGTQYYPGIVNASDFMLYKPGQSVANAQDIKSNWVDYDYLQTMGFRLVAGRLFSRQFPGDTNNRMVVNEAALRSLQIPLNQAVGQKLNFDWQGQTYHYEIVGVLKDFHFENLHQTIQPYGFMLSSRPDYNYIIVHVNTANMEKVLGFLEQKWKALRPEEPFEHTFLNEDFQKNYQAEVRTSRIVSYFTAISILISCLGLFGLAAFAAQQRTKEIGVRKVLGASVANIVLLLSRDFLKLVLIAILIASPLSWWAMNQWLQDFAYKIAIPWWVFVLAGGLALLIAFITVSFQSIKAALMNPVKSLKTE</sequence>
<proteinExistence type="predicted"/>
<dbReference type="Pfam" id="PF02687">
    <property type="entry name" value="FtsX"/>
    <property type="match status" value="2"/>
</dbReference>
<dbReference type="EMBL" id="JBHTLP010000024">
    <property type="protein sequence ID" value="MFD1145183.1"/>
    <property type="molecule type" value="Genomic_DNA"/>
</dbReference>
<dbReference type="InterPro" id="IPR003838">
    <property type="entry name" value="ABC3_permease_C"/>
</dbReference>
<dbReference type="RefSeq" id="WP_265994240.1">
    <property type="nucleotide sequence ID" value="NZ_CP110973.1"/>
</dbReference>
<keyword evidence="4 6" id="KW-1133">Transmembrane helix</keyword>
<dbReference type="Proteomes" id="UP001597116">
    <property type="component" value="Unassembled WGS sequence"/>
</dbReference>
<dbReference type="PANTHER" id="PTHR30572">
    <property type="entry name" value="MEMBRANE COMPONENT OF TRANSPORTER-RELATED"/>
    <property type="match status" value="1"/>
</dbReference>
<reference evidence="10" key="1">
    <citation type="journal article" date="2019" name="Int. J. Syst. Evol. Microbiol.">
        <title>The Global Catalogue of Microorganisms (GCM) 10K type strain sequencing project: providing services to taxonomists for standard genome sequencing and annotation.</title>
        <authorList>
            <consortium name="The Broad Institute Genomics Platform"/>
            <consortium name="The Broad Institute Genome Sequencing Center for Infectious Disease"/>
            <person name="Wu L."/>
            <person name="Ma J."/>
        </authorList>
    </citation>
    <scope>NUCLEOTIDE SEQUENCE [LARGE SCALE GENOMIC DNA]</scope>
    <source>
        <strain evidence="10">CCUG 55608</strain>
    </source>
</reference>
<evidence type="ECO:0000313" key="10">
    <source>
        <dbReference type="Proteomes" id="UP001597116"/>
    </source>
</evidence>
<name>A0ABW3QM33_9BACT</name>
<feature type="transmembrane region" description="Helical" evidence="6">
    <location>
        <begin position="395"/>
        <end position="416"/>
    </location>
</feature>
<evidence type="ECO:0000259" key="8">
    <source>
        <dbReference type="Pfam" id="PF12704"/>
    </source>
</evidence>
<feature type="transmembrane region" description="Helical" evidence="6">
    <location>
        <begin position="730"/>
        <end position="747"/>
    </location>
</feature>
<feature type="domain" description="ABC3 transporter permease C-terminal" evidence="7">
    <location>
        <begin position="703"/>
        <end position="815"/>
    </location>
</feature>
<dbReference type="InterPro" id="IPR050250">
    <property type="entry name" value="Macrolide_Exporter_MacB"/>
</dbReference>
<feature type="domain" description="MacB-like periplasmic core" evidence="8">
    <location>
        <begin position="455"/>
        <end position="658"/>
    </location>
</feature>
<keyword evidence="10" id="KW-1185">Reference proteome</keyword>
<dbReference type="InterPro" id="IPR025857">
    <property type="entry name" value="MacB_PCD"/>
</dbReference>
<evidence type="ECO:0000256" key="3">
    <source>
        <dbReference type="ARBA" id="ARBA00022692"/>
    </source>
</evidence>
<feature type="transmembrane region" description="Helical" evidence="6">
    <location>
        <begin position="782"/>
        <end position="805"/>
    </location>
</feature>
<feature type="domain" description="MacB-like periplasmic core" evidence="8">
    <location>
        <begin position="20"/>
        <end position="254"/>
    </location>
</feature>
<accession>A0ABW3QM33</accession>
<evidence type="ECO:0000256" key="2">
    <source>
        <dbReference type="ARBA" id="ARBA00022475"/>
    </source>
</evidence>
<feature type="transmembrane region" description="Helical" evidence="6">
    <location>
        <begin position="356"/>
        <end position="374"/>
    </location>
</feature>
<keyword evidence="5 6" id="KW-0472">Membrane</keyword>
<feature type="transmembrane region" description="Helical" evidence="6">
    <location>
        <begin position="699"/>
        <end position="724"/>
    </location>
</feature>
<feature type="transmembrane region" description="Helical" evidence="6">
    <location>
        <begin position="20"/>
        <end position="41"/>
    </location>
</feature>
<feature type="transmembrane region" description="Helical" evidence="6">
    <location>
        <begin position="448"/>
        <end position="467"/>
    </location>
</feature>
<feature type="transmembrane region" description="Helical" evidence="6">
    <location>
        <begin position="300"/>
        <end position="320"/>
    </location>
</feature>
<comment type="subcellular location">
    <subcellularLocation>
        <location evidence="1">Cell membrane</location>
        <topology evidence="1">Multi-pass membrane protein</topology>
    </subcellularLocation>
</comment>
<evidence type="ECO:0000256" key="5">
    <source>
        <dbReference type="ARBA" id="ARBA00023136"/>
    </source>
</evidence>
<comment type="caution">
    <text evidence="9">The sequence shown here is derived from an EMBL/GenBank/DDBJ whole genome shotgun (WGS) entry which is preliminary data.</text>
</comment>
<evidence type="ECO:0000313" key="9">
    <source>
        <dbReference type="EMBL" id="MFD1145183.1"/>
    </source>
</evidence>
<protein>
    <submittedName>
        <fullName evidence="9">ABC transporter permease</fullName>
    </submittedName>
</protein>
<evidence type="ECO:0000256" key="1">
    <source>
        <dbReference type="ARBA" id="ARBA00004651"/>
    </source>
</evidence>
<feature type="transmembrane region" description="Helical" evidence="6">
    <location>
        <begin position="754"/>
        <end position="770"/>
    </location>
</feature>
<keyword evidence="3 6" id="KW-0812">Transmembrane</keyword>
<gene>
    <name evidence="9" type="ORF">ACFQ4C_28895</name>
</gene>
<dbReference type="PANTHER" id="PTHR30572:SF18">
    <property type="entry name" value="ABC-TYPE MACROLIDE FAMILY EXPORT SYSTEM PERMEASE COMPONENT 2"/>
    <property type="match status" value="1"/>
</dbReference>
<evidence type="ECO:0000256" key="6">
    <source>
        <dbReference type="SAM" id="Phobius"/>
    </source>
</evidence>
<feature type="domain" description="ABC3 transporter permease C-terminal" evidence="7">
    <location>
        <begin position="306"/>
        <end position="419"/>
    </location>
</feature>
<organism evidence="9 10">
    <name type="scientific">Larkinella insperata</name>
    <dbReference type="NCBI Taxonomy" id="332158"/>
    <lineage>
        <taxon>Bacteria</taxon>
        <taxon>Pseudomonadati</taxon>
        <taxon>Bacteroidota</taxon>
        <taxon>Cytophagia</taxon>
        <taxon>Cytophagales</taxon>
        <taxon>Spirosomataceae</taxon>
        <taxon>Larkinella</taxon>
    </lineage>
</organism>
<evidence type="ECO:0000259" key="7">
    <source>
        <dbReference type="Pfam" id="PF02687"/>
    </source>
</evidence>
<keyword evidence="2" id="KW-1003">Cell membrane</keyword>
<dbReference type="Pfam" id="PF12704">
    <property type="entry name" value="MacB_PCD"/>
    <property type="match status" value="2"/>
</dbReference>
<evidence type="ECO:0000256" key="4">
    <source>
        <dbReference type="ARBA" id="ARBA00022989"/>
    </source>
</evidence>